<protein>
    <submittedName>
        <fullName evidence="8">Lipopolysaccharide biosynthesis protein</fullName>
    </submittedName>
</protein>
<reference evidence="8 9" key="1">
    <citation type="submission" date="2024-05" db="EMBL/GenBank/DDBJ databases">
        <authorList>
            <person name="Liu Q."/>
            <person name="Xin Y.-H."/>
        </authorList>
    </citation>
    <scope>NUCLEOTIDE SEQUENCE [LARGE SCALE GENOMIC DNA]</scope>
    <source>
        <strain evidence="8 9">CGMCC 1.15349</strain>
    </source>
</reference>
<feature type="transmembrane region" description="Helical" evidence="7">
    <location>
        <begin position="314"/>
        <end position="339"/>
    </location>
</feature>
<evidence type="ECO:0000256" key="4">
    <source>
        <dbReference type="ARBA" id="ARBA00022692"/>
    </source>
</evidence>
<keyword evidence="3" id="KW-1003">Cell membrane</keyword>
<evidence type="ECO:0000256" key="6">
    <source>
        <dbReference type="ARBA" id="ARBA00023136"/>
    </source>
</evidence>
<dbReference type="PANTHER" id="PTHR30250">
    <property type="entry name" value="PST FAMILY PREDICTED COLANIC ACID TRANSPORTER"/>
    <property type="match status" value="1"/>
</dbReference>
<keyword evidence="6 7" id="KW-0472">Membrane</keyword>
<gene>
    <name evidence="8" type="ORF">ABC969_04030</name>
</gene>
<evidence type="ECO:0000256" key="3">
    <source>
        <dbReference type="ARBA" id="ARBA00022475"/>
    </source>
</evidence>
<feature type="transmembrane region" description="Helical" evidence="7">
    <location>
        <begin position="105"/>
        <end position="123"/>
    </location>
</feature>
<comment type="caution">
    <text evidence="8">The sequence shown here is derived from an EMBL/GenBank/DDBJ whole genome shotgun (WGS) entry which is preliminary data.</text>
</comment>
<feature type="transmembrane region" description="Helical" evidence="7">
    <location>
        <begin position="135"/>
        <end position="156"/>
    </location>
</feature>
<keyword evidence="9" id="KW-1185">Reference proteome</keyword>
<dbReference type="PANTHER" id="PTHR30250:SF10">
    <property type="entry name" value="LIPOPOLYSACCHARIDE BIOSYNTHESIS PROTEIN WZXC"/>
    <property type="match status" value="1"/>
</dbReference>
<feature type="transmembrane region" description="Helical" evidence="7">
    <location>
        <begin position="168"/>
        <end position="191"/>
    </location>
</feature>
<evidence type="ECO:0000256" key="5">
    <source>
        <dbReference type="ARBA" id="ARBA00022989"/>
    </source>
</evidence>
<evidence type="ECO:0000256" key="7">
    <source>
        <dbReference type="SAM" id="Phobius"/>
    </source>
</evidence>
<feature type="transmembrane region" description="Helical" evidence="7">
    <location>
        <begin position="197"/>
        <end position="215"/>
    </location>
</feature>
<organism evidence="8 9">
    <name type="scientific">Sphingomonas qilianensis</name>
    <dbReference type="NCBI Taxonomy" id="1736690"/>
    <lineage>
        <taxon>Bacteria</taxon>
        <taxon>Pseudomonadati</taxon>
        <taxon>Pseudomonadota</taxon>
        <taxon>Alphaproteobacteria</taxon>
        <taxon>Sphingomonadales</taxon>
        <taxon>Sphingomonadaceae</taxon>
        <taxon>Sphingomonas</taxon>
    </lineage>
</organism>
<evidence type="ECO:0000256" key="1">
    <source>
        <dbReference type="ARBA" id="ARBA00004651"/>
    </source>
</evidence>
<evidence type="ECO:0000256" key="2">
    <source>
        <dbReference type="ARBA" id="ARBA00007430"/>
    </source>
</evidence>
<comment type="similarity">
    <text evidence="2">Belongs to the polysaccharide synthase family.</text>
</comment>
<name>A0ABU9XP29_9SPHN</name>
<dbReference type="Proteomes" id="UP001404104">
    <property type="component" value="Unassembled WGS sequence"/>
</dbReference>
<accession>A0ABU9XP29</accession>
<proteinExistence type="inferred from homology"/>
<sequence length="511" mass="53911">MSIPLEAVEEHADLPIAVDSEAPVATLKSRVVSGAGWSFLDNAAQQVLSLVIFVVLGRLLSPALFGVVSTALVFVLLMRSTVLTSVSTALVTLSSPVDEDYDTGFWLCVIIAGIAFVILNLAADPLARLYHIDEFSGVIRATSVIVLLFGLSYAHVGWARRNFRFRSLAMRNTISTAVAGLIGITVAVMGFGLTALVLNQVISALLGLLLLWRAIPWRPKLRFSWSRAKALLATAVPLGANQSLQFIAQNFDTALITYLLGPLSGGLYAAAKRVVGAIHIALWQPMASVALPAFAEVSGDAVRFGNAAVRVGRLVMALTAPLFAGIALTAPVAIVVLFGSKWLDAAPIMTVLAAFGLFVPSLGILNQMVMALGKAKVILLFTLLQMALSLAAIMLVGGRDPVRVALCLSAPTPIIFVLTLAMLTRLTAFPLGRYLMAIGRPLACTLVMAVAVLAVPDLHAGPLVQLIVLAGVGGAVYVAAALLIAREAVDDIWGFARSLLPRGLKNKRGLS</sequence>
<feature type="transmembrane region" description="Helical" evidence="7">
    <location>
        <begin position="462"/>
        <end position="485"/>
    </location>
</feature>
<feature type="transmembrane region" description="Helical" evidence="7">
    <location>
        <begin position="377"/>
        <end position="396"/>
    </location>
</feature>
<evidence type="ECO:0000313" key="8">
    <source>
        <dbReference type="EMBL" id="MEN2785586.1"/>
    </source>
</evidence>
<keyword evidence="5 7" id="KW-1133">Transmembrane helix</keyword>
<keyword evidence="4 7" id="KW-0812">Transmembrane</keyword>
<evidence type="ECO:0000313" key="9">
    <source>
        <dbReference type="Proteomes" id="UP001404104"/>
    </source>
</evidence>
<dbReference type="Pfam" id="PF13440">
    <property type="entry name" value="Polysacc_synt_3"/>
    <property type="match status" value="1"/>
</dbReference>
<dbReference type="CDD" id="cd13127">
    <property type="entry name" value="MATE_tuaB_like"/>
    <property type="match status" value="1"/>
</dbReference>
<comment type="subcellular location">
    <subcellularLocation>
        <location evidence="1">Cell membrane</location>
        <topology evidence="1">Multi-pass membrane protein</topology>
    </subcellularLocation>
</comment>
<feature type="transmembrane region" description="Helical" evidence="7">
    <location>
        <begin position="402"/>
        <end position="423"/>
    </location>
</feature>
<feature type="transmembrane region" description="Helical" evidence="7">
    <location>
        <begin position="345"/>
        <end position="365"/>
    </location>
</feature>
<dbReference type="InterPro" id="IPR050833">
    <property type="entry name" value="Poly_Biosynth_Transport"/>
</dbReference>
<dbReference type="EMBL" id="JBDIMF010000001">
    <property type="protein sequence ID" value="MEN2785586.1"/>
    <property type="molecule type" value="Genomic_DNA"/>
</dbReference>
<dbReference type="RefSeq" id="WP_345863121.1">
    <property type="nucleotide sequence ID" value="NZ_JBDIMF010000001.1"/>
</dbReference>
<feature type="transmembrane region" description="Helical" evidence="7">
    <location>
        <begin position="435"/>
        <end position="456"/>
    </location>
</feature>